<organism evidence="4 5">
    <name type="scientific">Colletotrichum spaethianum</name>
    <dbReference type="NCBI Taxonomy" id="700344"/>
    <lineage>
        <taxon>Eukaryota</taxon>
        <taxon>Fungi</taxon>
        <taxon>Dikarya</taxon>
        <taxon>Ascomycota</taxon>
        <taxon>Pezizomycotina</taxon>
        <taxon>Sordariomycetes</taxon>
        <taxon>Hypocreomycetidae</taxon>
        <taxon>Glomerellales</taxon>
        <taxon>Glomerellaceae</taxon>
        <taxon>Colletotrichum</taxon>
        <taxon>Colletotrichum spaethianum species complex</taxon>
    </lineage>
</organism>
<dbReference type="GeneID" id="73332790"/>
<dbReference type="AlphaFoldDB" id="A0AA37PGM9"/>
<dbReference type="PANTHER" id="PTHR24174">
    <property type="entry name" value="ANKYRIN REPEAT AND STERILE ALPHA MOTIF DOMAIN-CONTAINING PROTEIN 1"/>
    <property type="match status" value="1"/>
</dbReference>
<sequence length="206" mass="23578">MVIETIDRYIKFRERWRKQRPKAVSTAEEVMKALKEDDRDQCLFEISRVRDVLASDYEGQTILSWASRRGWTEIVHACLEIGSVVDSEDNLKRTPLSYAAENGHTEVVRILIKSQALPTTKDEDWRTPLSYASQNGHDCAITLLMADQRVNPETKDKRGWLPLHWAAAFGHCDAITVLLQEKIGINDLDLDGKTPFRAVKKKRRSG</sequence>
<dbReference type="InterPro" id="IPR033635">
    <property type="entry name" value="ANKS1/Caskin"/>
</dbReference>
<keyword evidence="4" id="KW-0647">Proteasome</keyword>
<dbReference type="Pfam" id="PF00023">
    <property type="entry name" value="Ank"/>
    <property type="match status" value="1"/>
</dbReference>
<dbReference type="Proteomes" id="UP001055115">
    <property type="component" value="Unassembled WGS sequence"/>
</dbReference>
<dbReference type="PANTHER" id="PTHR24174:SF16">
    <property type="entry name" value="CASKIN-2"/>
    <property type="match status" value="1"/>
</dbReference>
<keyword evidence="5" id="KW-1185">Reference proteome</keyword>
<dbReference type="Pfam" id="PF12796">
    <property type="entry name" value="Ank_2"/>
    <property type="match status" value="1"/>
</dbReference>
<name>A0AA37PGM9_9PEZI</name>
<dbReference type="PROSITE" id="PS50088">
    <property type="entry name" value="ANK_REPEAT"/>
    <property type="match status" value="3"/>
</dbReference>
<dbReference type="Gene3D" id="1.25.40.20">
    <property type="entry name" value="Ankyrin repeat-containing domain"/>
    <property type="match status" value="2"/>
</dbReference>
<keyword evidence="2 3" id="KW-0040">ANK repeat</keyword>
<gene>
    <name evidence="4" type="ORF">ColSpa_11988</name>
</gene>
<feature type="repeat" description="ANK" evidence="3">
    <location>
        <begin position="91"/>
        <end position="123"/>
    </location>
</feature>
<evidence type="ECO:0000256" key="3">
    <source>
        <dbReference type="PROSITE-ProRule" id="PRU00023"/>
    </source>
</evidence>
<comment type="caution">
    <text evidence="4">The sequence shown here is derived from an EMBL/GenBank/DDBJ whole genome shotgun (WGS) entry which is preliminary data.</text>
</comment>
<evidence type="ECO:0000313" key="5">
    <source>
        <dbReference type="Proteomes" id="UP001055115"/>
    </source>
</evidence>
<evidence type="ECO:0000256" key="1">
    <source>
        <dbReference type="ARBA" id="ARBA00022737"/>
    </source>
</evidence>
<feature type="repeat" description="ANK" evidence="3">
    <location>
        <begin position="58"/>
        <end position="90"/>
    </location>
</feature>
<dbReference type="EMBL" id="BQXU01000054">
    <property type="protein sequence ID" value="GKT51807.1"/>
    <property type="molecule type" value="Genomic_DNA"/>
</dbReference>
<dbReference type="InterPro" id="IPR036770">
    <property type="entry name" value="Ankyrin_rpt-contain_sf"/>
</dbReference>
<keyword evidence="1" id="KW-0677">Repeat</keyword>
<proteinExistence type="predicted"/>
<protein>
    <submittedName>
        <fullName evidence="4">26S proteasome non-ATPase regulatory subunit 10</fullName>
    </submittedName>
</protein>
<feature type="repeat" description="ANK" evidence="3">
    <location>
        <begin position="158"/>
        <end position="190"/>
    </location>
</feature>
<evidence type="ECO:0000313" key="4">
    <source>
        <dbReference type="EMBL" id="GKT51807.1"/>
    </source>
</evidence>
<dbReference type="SUPFAM" id="SSF48403">
    <property type="entry name" value="Ankyrin repeat"/>
    <property type="match status" value="1"/>
</dbReference>
<dbReference type="RefSeq" id="XP_049134157.1">
    <property type="nucleotide sequence ID" value="XM_049278200.1"/>
</dbReference>
<dbReference type="SMART" id="SM00248">
    <property type="entry name" value="ANK"/>
    <property type="match status" value="4"/>
</dbReference>
<dbReference type="InterPro" id="IPR002110">
    <property type="entry name" value="Ankyrin_rpt"/>
</dbReference>
<reference evidence="4 5" key="1">
    <citation type="submission" date="2022-03" db="EMBL/GenBank/DDBJ databases">
        <title>Genome data of Colletotrichum spp.</title>
        <authorList>
            <person name="Utami Y.D."/>
            <person name="Hiruma K."/>
        </authorList>
    </citation>
    <scope>NUCLEOTIDE SEQUENCE [LARGE SCALE GENOMIC DNA]</scope>
    <source>
        <strain evidence="4 5">MAFF 239500</strain>
    </source>
</reference>
<dbReference type="PROSITE" id="PS50297">
    <property type="entry name" value="ANK_REP_REGION"/>
    <property type="match status" value="1"/>
</dbReference>
<evidence type="ECO:0000256" key="2">
    <source>
        <dbReference type="ARBA" id="ARBA00023043"/>
    </source>
</evidence>
<accession>A0AA37PGM9</accession>
<dbReference type="GO" id="GO:0000502">
    <property type="term" value="C:proteasome complex"/>
    <property type="evidence" value="ECO:0007669"/>
    <property type="project" value="UniProtKB-KW"/>
</dbReference>